<dbReference type="EMBL" id="SISG01000001">
    <property type="protein sequence ID" value="TBN57577.1"/>
    <property type="molecule type" value="Genomic_DNA"/>
</dbReference>
<evidence type="ECO:0000313" key="2">
    <source>
        <dbReference type="Proteomes" id="UP000294194"/>
    </source>
</evidence>
<reference evidence="2" key="1">
    <citation type="submission" date="2019-02" db="EMBL/GenBank/DDBJ databases">
        <title>Glaciihabitans arcticus sp. nov., a psychrotolerant bacterium isolated from polar soil.</title>
        <authorList>
            <person name="Dahal R.H."/>
        </authorList>
    </citation>
    <scope>NUCLEOTIDE SEQUENCE [LARGE SCALE GENOMIC DNA]</scope>
    <source>
        <strain evidence="2">RP-3-7</strain>
    </source>
</reference>
<keyword evidence="2" id="KW-1185">Reference proteome</keyword>
<evidence type="ECO:0000313" key="1">
    <source>
        <dbReference type="EMBL" id="TBN57577.1"/>
    </source>
</evidence>
<protein>
    <submittedName>
        <fullName evidence="1">Uncharacterized protein</fullName>
    </submittedName>
</protein>
<organism evidence="1 2">
    <name type="scientific">Glaciihabitans arcticus</name>
    <dbReference type="NCBI Taxonomy" id="2668039"/>
    <lineage>
        <taxon>Bacteria</taxon>
        <taxon>Bacillati</taxon>
        <taxon>Actinomycetota</taxon>
        <taxon>Actinomycetes</taxon>
        <taxon>Micrococcales</taxon>
        <taxon>Microbacteriaceae</taxon>
        <taxon>Glaciihabitans</taxon>
    </lineage>
</organism>
<sequence>MTIDPEADAMVYNAELVLPAATDTGFTEDQILEAQKTAARLVVEFGLDSTAADDTSTFAEWTDTATDDVLASQTGELFADESNLVFRQDNNASPDFIHDGKPRMDDTTTVTLTEVTGGSADAEGNYLSFTFQTLINYRATDEAVIAAVVAASPEGTLEEVMAALVPEVADGEGENRWDESGTVQYTMLFDEAQERWLIGGYHANYDGGYNLRASD</sequence>
<dbReference type="AlphaFoldDB" id="A0A4Q9GWJ2"/>
<gene>
    <name evidence="1" type="ORF">EYE40_09355</name>
</gene>
<proteinExistence type="predicted"/>
<accession>A0A4Q9GWJ2</accession>
<dbReference type="Proteomes" id="UP000294194">
    <property type="component" value="Unassembled WGS sequence"/>
</dbReference>
<dbReference type="RefSeq" id="WP_130981688.1">
    <property type="nucleotide sequence ID" value="NZ_SISG01000001.1"/>
</dbReference>
<name>A0A4Q9GWJ2_9MICO</name>
<comment type="caution">
    <text evidence="1">The sequence shown here is derived from an EMBL/GenBank/DDBJ whole genome shotgun (WGS) entry which is preliminary data.</text>
</comment>